<keyword evidence="7" id="KW-1185">Reference proteome</keyword>
<feature type="domain" description="Glycosyl transferase CAP10" evidence="5">
    <location>
        <begin position="274"/>
        <end position="550"/>
    </location>
</feature>
<feature type="compositionally biased region" description="Polar residues" evidence="3">
    <location>
        <begin position="1"/>
        <end position="21"/>
    </location>
</feature>
<accession>A0AAD7C6Y1</accession>
<dbReference type="PANTHER" id="PTHR12203">
    <property type="entry name" value="KDEL LYS-ASP-GLU-LEU CONTAINING - RELATED"/>
    <property type="match status" value="1"/>
</dbReference>
<dbReference type="EMBL" id="JARKIF010000004">
    <property type="protein sequence ID" value="KAJ7641129.1"/>
    <property type="molecule type" value="Genomic_DNA"/>
</dbReference>
<feature type="transmembrane region" description="Helical" evidence="4">
    <location>
        <begin position="53"/>
        <end position="73"/>
    </location>
</feature>
<comment type="similarity">
    <text evidence="1">Belongs to the glycosyltransferase 90 family.</text>
</comment>
<evidence type="ECO:0000313" key="7">
    <source>
        <dbReference type="Proteomes" id="UP001221142"/>
    </source>
</evidence>
<evidence type="ECO:0000313" key="6">
    <source>
        <dbReference type="EMBL" id="KAJ7641129.1"/>
    </source>
</evidence>
<dbReference type="InterPro" id="IPR051091">
    <property type="entry name" value="O-Glucosyltr/Glycosyltrsf_90"/>
</dbReference>
<keyword evidence="4" id="KW-0472">Membrane</keyword>
<comment type="caution">
    <text evidence="6">The sequence shown here is derived from an EMBL/GenBank/DDBJ whole genome shotgun (WGS) entry which is preliminary data.</text>
</comment>
<dbReference type="Proteomes" id="UP001221142">
    <property type="component" value="Unassembled WGS sequence"/>
</dbReference>
<keyword evidence="4" id="KW-0812">Transmembrane</keyword>
<dbReference type="GO" id="GO:0016740">
    <property type="term" value="F:transferase activity"/>
    <property type="evidence" value="ECO:0007669"/>
    <property type="project" value="UniProtKB-KW"/>
</dbReference>
<organism evidence="6 7">
    <name type="scientific">Roridomyces roridus</name>
    <dbReference type="NCBI Taxonomy" id="1738132"/>
    <lineage>
        <taxon>Eukaryota</taxon>
        <taxon>Fungi</taxon>
        <taxon>Dikarya</taxon>
        <taxon>Basidiomycota</taxon>
        <taxon>Agaricomycotina</taxon>
        <taxon>Agaricomycetes</taxon>
        <taxon>Agaricomycetidae</taxon>
        <taxon>Agaricales</taxon>
        <taxon>Marasmiineae</taxon>
        <taxon>Mycenaceae</taxon>
        <taxon>Roridomyces</taxon>
    </lineage>
</organism>
<dbReference type="InterPro" id="IPR006598">
    <property type="entry name" value="CAP10"/>
</dbReference>
<dbReference type="SMART" id="SM00672">
    <property type="entry name" value="CAP10"/>
    <property type="match status" value="1"/>
</dbReference>
<evidence type="ECO:0000256" key="3">
    <source>
        <dbReference type="SAM" id="MobiDB-lite"/>
    </source>
</evidence>
<reference evidence="6" key="1">
    <citation type="submission" date="2023-03" db="EMBL/GenBank/DDBJ databases">
        <title>Massive genome expansion in bonnet fungi (Mycena s.s.) driven by repeated elements and novel gene families across ecological guilds.</title>
        <authorList>
            <consortium name="Lawrence Berkeley National Laboratory"/>
            <person name="Harder C.B."/>
            <person name="Miyauchi S."/>
            <person name="Viragh M."/>
            <person name="Kuo A."/>
            <person name="Thoen E."/>
            <person name="Andreopoulos B."/>
            <person name="Lu D."/>
            <person name="Skrede I."/>
            <person name="Drula E."/>
            <person name="Henrissat B."/>
            <person name="Morin E."/>
            <person name="Kohler A."/>
            <person name="Barry K."/>
            <person name="LaButti K."/>
            <person name="Morin E."/>
            <person name="Salamov A."/>
            <person name="Lipzen A."/>
            <person name="Mereny Z."/>
            <person name="Hegedus B."/>
            <person name="Baldrian P."/>
            <person name="Stursova M."/>
            <person name="Weitz H."/>
            <person name="Taylor A."/>
            <person name="Grigoriev I.V."/>
            <person name="Nagy L.G."/>
            <person name="Martin F."/>
            <person name="Kauserud H."/>
        </authorList>
    </citation>
    <scope>NUCLEOTIDE SEQUENCE</scope>
    <source>
        <strain evidence="6">9284</strain>
    </source>
</reference>
<evidence type="ECO:0000256" key="4">
    <source>
        <dbReference type="SAM" id="Phobius"/>
    </source>
</evidence>
<dbReference type="PANTHER" id="PTHR12203:SF35">
    <property type="entry name" value="PROTEIN O-GLUCOSYLTRANSFERASE 1"/>
    <property type="match status" value="1"/>
</dbReference>
<name>A0AAD7C6Y1_9AGAR</name>
<evidence type="ECO:0000256" key="1">
    <source>
        <dbReference type="ARBA" id="ARBA00010118"/>
    </source>
</evidence>
<keyword evidence="4" id="KW-1133">Transmembrane helix</keyword>
<evidence type="ECO:0000259" key="5">
    <source>
        <dbReference type="SMART" id="SM00672"/>
    </source>
</evidence>
<protein>
    <submittedName>
        <fullName evidence="6">Glycosyl transferase family 90-domain-containing protein</fullName>
    </submittedName>
</protein>
<evidence type="ECO:0000256" key="2">
    <source>
        <dbReference type="ARBA" id="ARBA00022679"/>
    </source>
</evidence>
<dbReference type="AlphaFoldDB" id="A0AAD7C6Y1"/>
<keyword evidence="2 6" id="KW-0808">Transferase</keyword>
<dbReference type="Pfam" id="PF05686">
    <property type="entry name" value="Glyco_transf_90"/>
    <property type="match status" value="1"/>
</dbReference>
<proteinExistence type="inferred from homology"/>
<gene>
    <name evidence="6" type="ORF">FB45DRAFT_785150</name>
</gene>
<sequence>MNLTGLRLTTTIPIPSDNSNLPREGSRDSDSVLKKQLYKLLGAKPSWLSRRHLLAVLITLCLVVGILFTPIFISLPGSIGFVGDAEPLPDILATAAAPNVTVEQKTEADLAVDALYARQSTTLVQAAARYSLRTGRDPPPNYDRWFQFARDRKCLVDEYDQIHRDFKPFYQLAERNKEYFGRIVNRAARQLMDTPAEICRVEIRNGEPFFAGYTAYGGTWPDSFSKFSEFLPNTTFLINGLDEPRVAFNVRAPHALERAFLLNDSIPFHIDPNSTADFFARQSGCNNIPLEEDGFMQSANEVHSFLMSSAKSGFTTDLYPMLSMARISPCFSDILYPSEYFYSRSWWSAKYSHEDDIPWSNKTAKLYWRGMSTGGMIRGNNYHTFMRFKLVSLGRAHPDLLDVKFTRFAETLCLEEEGCDRAAVAEAYNITEAPEPREDGYAFRYAMDVDGTTFSGRFLALLRSGSLVFKATLFEEFFNDWLRPFEHYIPVKADLSDLVQQLKWANEHPDEARLIQQRGQAMARRVMTDDQNDCYFVALLLEWSRLQEESGVPFSLDQD</sequence>
<feature type="region of interest" description="Disordered" evidence="3">
    <location>
        <begin position="1"/>
        <end position="28"/>
    </location>
</feature>